<name>A0ABW2NI24_9BACL</name>
<evidence type="ECO:0000313" key="1">
    <source>
        <dbReference type="EMBL" id="MFC7370307.1"/>
    </source>
</evidence>
<gene>
    <name evidence="1" type="ORF">ACFQPF_01265</name>
</gene>
<dbReference type="EMBL" id="JBHTCP010000002">
    <property type="protein sequence ID" value="MFC7370307.1"/>
    <property type="molecule type" value="Genomic_DNA"/>
</dbReference>
<dbReference type="RefSeq" id="WP_379745317.1">
    <property type="nucleotide sequence ID" value="NZ_JBHTCP010000002.1"/>
</dbReference>
<sequence length="78" mass="9159">MDVLRVKLILLELQSKQYIQSEITHTFFSKGEPVFSIGFSKPLNAFLVYHFSDDETRMYDKLDDAAYAIDHFINVKNR</sequence>
<reference evidence="2" key="1">
    <citation type="journal article" date="2019" name="Int. J. Syst. Evol. Microbiol.">
        <title>The Global Catalogue of Microorganisms (GCM) 10K type strain sequencing project: providing services to taxonomists for standard genome sequencing and annotation.</title>
        <authorList>
            <consortium name="The Broad Institute Genomics Platform"/>
            <consortium name="The Broad Institute Genome Sequencing Center for Infectious Disease"/>
            <person name="Wu L."/>
            <person name="Ma J."/>
        </authorList>
    </citation>
    <scope>NUCLEOTIDE SEQUENCE [LARGE SCALE GENOMIC DNA]</scope>
    <source>
        <strain evidence="2">NBRC 106396</strain>
    </source>
</reference>
<comment type="caution">
    <text evidence="1">The sequence shown here is derived from an EMBL/GenBank/DDBJ whole genome shotgun (WGS) entry which is preliminary data.</text>
</comment>
<accession>A0ABW2NI24</accession>
<protein>
    <submittedName>
        <fullName evidence="1">Uncharacterized protein</fullName>
    </submittedName>
</protein>
<proteinExistence type="predicted"/>
<organism evidence="1 2">
    <name type="scientific">Fictibacillus iocasae</name>
    <dbReference type="NCBI Taxonomy" id="2715437"/>
    <lineage>
        <taxon>Bacteria</taxon>
        <taxon>Bacillati</taxon>
        <taxon>Bacillota</taxon>
        <taxon>Bacilli</taxon>
        <taxon>Bacillales</taxon>
        <taxon>Fictibacillaceae</taxon>
        <taxon>Fictibacillus</taxon>
    </lineage>
</organism>
<evidence type="ECO:0000313" key="2">
    <source>
        <dbReference type="Proteomes" id="UP001596549"/>
    </source>
</evidence>
<dbReference type="Proteomes" id="UP001596549">
    <property type="component" value="Unassembled WGS sequence"/>
</dbReference>
<keyword evidence="2" id="KW-1185">Reference proteome</keyword>